<organism evidence="1 2">
    <name type="scientific">Streptomyces roseirectus</name>
    <dbReference type="NCBI Taxonomy" id="2768066"/>
    <lineage>
        <taxon>Bacteria</taxon>
        <taxon>Bacillati</taxon>
        <taxon>Actinomycetota</taxon>
        <taxon>Actinomycetes</taxon>
        <taxon>Kitasatosporales</taxon>
        <taxon>Streptomycetaceae</taxon>
        <taxon>Streptomyces</taxon>
    </lineage>
</organism>
<protein>
    <submittedName>
        <fullName evidence="1">Uncharacterized protein</fullName>
    </submittedName>
</protein>
<accession>A0A7H0IGY9</accession>
<dbReference type="AlphaFoldDB" id="A0A7H0IGY9"/>
<evidence type="ECO:0000313" key="1">
    <source>
        <dbReference type="EMBL" id="QNP72055.1"/>
    </source>
</evidence>
<reference evidence="1 2" key="1">
    <citation type="submission" date="2020-08" db="EMBL/GenBank/DDBJ databases">
        <title>A novel species.</title>
        <authorList>
            <person name="Gao J."/>
        </authorList>
    </citation>
    <scope>NUCLEOTIDE SEQUENCE [LARGE SCALE GENOMIC DNA]</scope>
    <source>
        <strain evidence="1 2">CRXT-G-22</strain>
    </source>
</reference>
<dbReference type="RefSeq" id="WP_187749012.1">
    <property type="nucleotide sequence ID" value="NZ_CP060828.1"/>
</dbReference>
<dbReference type="EMBL" id="CP060828">
    <property type="protein sequence ID" value="QNP72055.1"/>
    <property type="molecule type" value="Genomic_DNA"/>
</dbReference>
<proteinExistence type="predicted"/>
<evidence type="ECO:0000313" key="2">
    <source>
        <dbReference type="Proteomes" id="UP000516052"/>
    </source>
</evidence>
<sequence>MGWGTLRAVRLSWTPADTHVAAATASGQIPTVWGYLGTAGSPELFVLFGDPDPGDVRILRPV</sequence>
<dbReference type="KEGG" id="sroi:IAG44_23315"/>
<keyword evidence="2" id="KW-1185">Reference proteome</keyword>
<name>A0A7H0IGY9_9ACTN</name>
<dbReference type="Proteomes" id="UP000516052">
    <property type="component" value="Chromosome"/>
</dbReference>
<gene>
    <name evidence="1" type="ORF">IAG44_23315</name>
</gene>